<dbReference type="RefSeq" id="WP_101264918.1">
    <property type="nucleotide sequence ID" value="NZ_NWTK01000003.1"/>
</dbReference>
<protein>
    <submittedName>
        <fullName evidence="1">Uncharacterized protein</fullName>
    </submittedName>
</protein>
<comment type="caution">
    <text evidence="1">The sequence shown here is derived from an EMBL/GenBank/DDBJ whole genome shotgun (WGS) entry which is preliminary data.</text>
</comment>
<dbReference type="OrthoDB" id="9956164at2"/>
<evidence type="ECO:0000313" key="1">
    <source>
        <dbReference type="EMBL" id="PKR55076.1"/>
    </source>
</evidence>
<reference evidence="1 2" key="1">
    <citation type="submission" date="2017-09" db="EMBL/GenBank/DDBJ databases">
        <title>Biodiversity and function of Thalassospira species in the particle-attached aromatic-hydrocarbon-degrading consortia from the surface seawater of the South China Sea.</title>
        <authorList>
            <person name="Dong C."/>
            <person name="Liu R."/>
            <person name="Shao Z."/>
        </authorList>
    </citation>
    <scope>NUCLEOTIDE SEQUENCE [LARGE SCALE GENOMIC DNA]</scope>
    <source>
        <strain evidence="1 2">CSC1P2</strain>
    </source>
</reference>
<name>A0A2N3KX74_9PROT</name>
<dbReference type="AlphaFoldDB" id="A0A2N3KX74"/>
<sequence length="60" mass="6630">MTKRAGITQSEMKRAIKAATECGLEISEVIMTADSVRLIFGEIDEPPKPDNTAAPKEWPR</sequence>
<dbReference type="EMBL" id="NWTK01000003">
    <property type="protein sequence ID" value="PKR55076.1"/>
    <property type="molecule type" value="Genomic_DNA"/>
</dbReference>
<proteinExistence type="predicted"/>
<organism evidence="1 2">
    <name type="scientific">Thalassospira marina</name>
    <dbReference type="NCBI Taxonomy" id="2048283"/>
    <lineage>
        <taxon>Bacteria</taxon>
        <taxon>Pseudomonadati</taxon>
        <taxon>Pseudomonadota</taxon>
        <taxon>Alphaproteobacteria</taxon>
        <taxon>Rhodospirillales</taxon>
        <taxon>Thalassospiraceae</taxon>
        <taxon>Thalassospira</taxon>
    </lineage>
</organism>
<gene>
    <name evidence="1" type="ORF">COO20_06730</name>
</gene>
<dbReference type="Proteomes" id="UP000233597">
    <property type="component" value="Unassembled WGS sequence"/>
</dbReference>
<accession>A0A2N3KX74</accession>
<evidence type="ECO:0000313" key="2">
    <source>
        <dbReference type="Proteomes" id="UP000233597"/>
    </source>
</evidence>